<dbReference type="AlphaFoldDB" id="A0A6L3T5T2"/>
<dbReference type="RefSeq" id="WP_150998103.1">
    <property type="nucleotide sequence ID" value="NZ_BPQY01000119.1"/>
</dbReference>
<dbReference type="OrthoDB" id="7999840at2"/>
<gene>
    <name evidence="1" type="ORF">F6X53_05835</name>
</gene>
<sequence>MPGTHAFPARGDDQDALTGELQHTLAALADVEFALQIQRERLDCWPGPREQKDRLAAQAETERQRRRAPLIRRLDALQARVIAMTLGNVLH</sequence>
<protein>
    <submittedName>
        <fullName evidence="1">Uncharacterized protein</fullName>
    </submittedName>
</protein>
<dbReference type="EMBL" id="VZZK01000004">
    <property type="protein sequence ID" value="KAB1080693.1"/>
    <property type="molecule type" value="Genomic_DNA"/>
</dbReference>
<dbReference type="Proteomes" id="UP000474159">
    <property type="component" value="Unassembled WGS sequence"/>
</dbReference>
<organism evidence="1 2">
    <name type="scientific">Methylobacterium soli</name>
    <dbReference type="NCBI Taxonomy" id="553447"/>
    <lineage>
        <taxon>Bacteria</taxon>
        <taxon>Pseudomonadati</taxon>
        <taxon>Pseudomonadota</taxon>
        <taxon>Alphaproteobacteria</taxon>
        <taxon>Hyphomicrobiales</taxon>
        <taxon>Methylobacteriaceae</taxon>
        <taxon>Methylobacterium</taxon>
    </lineage>
</organism>
<reference evidence="1 2" key="1">
    <citation type="submission" date="2019-09" db="EMBL/GenBank/DDBJ databases">
        <title>YIM 48816 draft genome.</title>
        <authorList>
            <person name="Jiang L."/>
        </authorList>
    </citation>
    <scope>NUCLEOTIDE SEQUENCE [LARGE SCALE GENOMIC DNA]</scope>
    <source>
        <strain evidence="1 2">YIM 48816</strain>
    </source>
</reference>
<comment type="caution">
    <text evidence="1">The sequence shown here is derived from an EMBL/GenBank/DDBJ whole genome shotgun (WGS) entry which is preliminary data.</text>
</comment>
<keyword evidence="2" id="KW-1185">Reference proteome</keyword>
<evidence type="ECO:0000313" key="2">
    <source>
        <dbReference type="Proteomes" id="UP000474159"/>
    </source>
</evidence>
<accession>A0A6L3T5T2</accession>
<proteinExistence type="predicted"/>
<name>A0A6L3T5T2_9HYPH</name>
<evidence type="ECO:0000313" key="1">
    <source>
        <dbReference type="EMBL" id="KAB1080693.1"/>
    </source>
</evidence>